<gene>
    <name evidence="2" type="ORF">GLOINDRAFT_3674</name>
</gene>
<evidence type="ECO:0000313" key="2">
    <source>
        <dbReference type="EMBL" id="ESA07803.1"/>
    </source>
</evidence>
<feature type="compositionally biased region" description="Polar residues" evidence="1">
    <location>
        <begin position="447"/>
        <end position="462"/>
    </location>
</feature>
<dbReference type="HOGENOM" id="CLU_555677_0_0_1"/>
<dbReference type="eggNOG" id="ENOG502STZS">
    <property type="taxonomic scope" value="Eukaryota"/>
</dbReference>
<feature type="compositionally biased region" description="Low complexity" evidence="1">
    <location>
        <begin position="80"/>
        <end position="91"/>
    </location>
</feature>
<reference evidence="2" key="1">
    <citation type="submission" date="2013-07" db="EMBL/GenBank/DDBJ databases">
        <title>The genome of an arbuscular mycorrhizal fungus provides insights into the evolution of the oldest plant symbiosis.</title>
        <authorList>
            <consortium name="DOE Joint Genome Institute"/>
            <person name="Tisserant E."/>
            <person name="Malbreil M."/>
            <person name="Kuo A."/>
            <person name="Kohler A."/>
            <person name="Symeonidi A."/>
            <person name="Balestrini R."/>
            <person name="Charron P."/>
            <person name="Duensing N."/>
            <person name="Frei-dit-Frey N."/>
            <person name="Gianinazzi-Pearson V."/>
            <person name="Gilbert B."/>
            <person name="Handa Y."/>
            <person name="Hijri M."/>
            <person name="Kaul R."/>
            <person name="Kawaguchi M."/>
            <person name="Krajinski F."/>
            <person name="Lammers P."/>
            <person name="Lapierre D."/>
            <person name="Masclaux F.G."/>
            <person name="Murat C."/>
            <person name="Morin E."/>
            <person name="Ndikumana S."/>
            <person name="Pagni M."/>
            <person name="Petitpierre D."/>
            <person name="Requena N."/>
            <person name="Rosikiewicz P."/>
            <person name="Riley R."/>
            <person name="Saito K."/>
            <person name="San Clemente H."/>
            <person name="Shapiro H."/>
            <person name="van Tuinen D."/>
            <person name="Becard G."/>
            <person name="Bonfante P."/>
            <person name="Paszkowski U."/>
            <person name="Shachar-Hill Y."/>
            <person name="Young J.P."/>
            <person name="Sanders I.R."/>
            <person name="Henrissat B."/>
            <person name="Rensing S.A."/>
            <person name="Grigoriev I.V."/>
            <person name="Corradi N."/>
            <person name="Roux C."/>
            <person name="Martin F."/>
        </authorList>
    </citation>
    <scope>NUCLEOTIDE SEQUENCE</scope>
    <source>
        <strain evidence="2">DAOM 197198</strain>
    </source>
</reference>
<feature type="region of interest" description="Disordered" evidence="1">
    <location>
        <begin position="413"/>
        <end position="480"/>
    </location>
</feature>
<dbReference type="EMBL" id="KI289905">
    <property type="protein sequence ID" value="ESA07803.1"/>
    <property type="molecule type" value="Genomic_DNA"/>
</dbReference>
<evidence type="ECO:0000256" key="1">
    <source>
        <dbReference type="SAM" id="MobiDB-lite"/>
    </source>
</evidence>
<proteinExistence type="predicted"/>
<feature type="region of interest" description="Disordered" evidence="1">
    <location>
        <begin position="80"/>
        <end position="113"/>
    </location>
</feature>
<dbReference type="AlphaFoldDB" id="U9TNB8"/>
<name>U9TNB8_RHIID</name>
<organism evidence="2">
    <name type="scientific">Rhizophagus irregularis (strain DAOM 181602 / DAOM 197198 / MUCL 43194)</name>
    <name type="common">Arbuscular mycorrhizal fungus</name>
    <name type="synonym">Glomus intraradices</name>
    <dbReference type="NCBI Taxonomy" id="747089"/>
    <lineage>
        <taxon>Eukaryota</taxon>
        <taxon>Fungi</taxon>
        <taxon>Fungi incertae sedis</taxon>
        <taxon>Mucoromycota</taxon>
        <taxon>Glomeromycotina</taxon>
        <taxon>Glomeromycetes</taxon>
        <taxon>Glomerales</taxon>
        <taxon>Glomeraceae</taxon>
        <taxon>Rhizophagus</taxon>
    </lineage>
</organism>
<accession>U9TNB8</accession>
<feature type="compositionally biased region" description="Polar residues" evidence="1">
    <location>
        <begin position="97"/>
        <end position="113"/>
    </location>
</feature>
<feature type="compositionally biased region" description="Basic and acidic residues" evidence="1">
    <location>
        <begin position="260"/>
        <end position="277"/>
    </location>
</feature>
<feature type="region of interest" description="Disordered" evidence="1">
    <location>
        <begin position="231"/>
        <end position="281"/>
    </location>
</feature>
<feature type="region of interest" description="Disordered" evidence="1">
    <location>
        <begin position="338"/>
        <end position="393"/>
    </location>
</feature>
<feature type="compositionally biased region" description="Basic and acidic residues" evidence="1">
    <location>
        <begin position="432"/>
        <end position="446"/>
    </location>
</feature>
<dbReference type="VEuPathDB" id="FungiDB:RhiirFUN_024511"/>
<sequence>MRTEEEPRQLAITKLPIIPIAETFSQEVQTSIASRILDLQNELQLLQKNLHEQNDLTNTMNPLSRRTSLISLDSMSQLESAPLSRSSLSSHTHSKSQPQISPQRPASQTYSQPQLPSLQDHLTHNLNDLESLKISQSAKIDNTVIMKPPKNQSKKVCGALNLPTPVYKAYRGNLRDLIKAGLLDLNSTWKKQDTKQVLRLINKFKAKNPSFPKTANNWAIKEMARGIINNRREYHSSAKKKRRENRQFERTQQKASNKVFAKDLPENKRPEKESNKENDDEILTQSEYAQQKMSSNKNSVKDLLKDKRTEKKLKENEGEIFKQSEYVQKIVNNKVSAEDFMPRDSDSDSDFYEQQFKYGPEGGESSTRAQYLKPLSHNPIEEESYNSYQESEVSESEVSEVLESGVEFESSANLYNPIKRPAKKPLKQPEQPVKRSVEKCVKKSIEKPQNNLFTESEQQSSKYFCEPDGNHPKRKSARLAAKEQAAVKWQY</sequence>
<protein>
    <submittedName>
        <fullName evidence="2">Uncharacterized protein</fullName>
    </submittedName>
</protein>